<name>A0AA91VD23_9BACI</name>
<organism evidence="1 2">
    <name type="scientific">Bacillus pseudomycoides</name>
    <dbReference type="NCBI Taxonomy" id="64104"/>
    <lineage>
        <taxon>Bacteria</taxon>
        <taxon>Bacillati</taxon>
        <taxon>Bacillota</taxon>
        <taxon>Bacilli</taxon>
        <taxon>Bacillales</taxon>
        <taxon>Bacillaceae</taxon>
        <taxon>Bacillus</taxon>
        <taxon>Bacillus cereus group</taxon>
    </lineage>
</organism>
<dbReference type="Pfam" id="PF08713">
    <property type="entry name" value="DNA_alkylation"/>
    <property type="match status" value="1"/>
</dbReference>
<dbReference type="InterPro" id="IPR016024">
    <property type="entry name" value="ARM-type_fold"/>
</dbReference>
<accession>A0AA91VD23</accession>
<dbReference type="SUPFAM" id="SSF48371">
    <property type="entry name" value="ARM repeat"/>
    <property type="match status" value="1"/>
</dbReference>
<dbReference type="Gene3D" id="1.25.40.290">
    <property type="entry name" value="ARM repeat domains"/>
    <property type="match status" value="1"/>
</dbReference>
<comment type="caution">
    <text evidence="1">The sequence shown here is derived from an EMBL/GenBank/DDBJ whole genome shotgun (WGS) entry which is preliminary data.</text>
</comment>
<dbReference type="EMBL" id="NVOR01000022">
    <property type="protein sequence ID" value="PED82993.1"/>
    <property type="molecule type" value="Genomic_DNA"/>
</dbReference>
<dbReference type="Proteomes" id="UP000221020">
    <property type="component" value="Unassembled WGS sequence"/>
</dbReference>
<dbReference type="RefSeq" id="WP_097898886.1">
    <property type="nucleotide sequence ID" value="NZ_NVOR01000022.1"/>
</dbReference>
<proteinExistence type="predicted"/>
<reference evidence="1 2" key="1">
    <citation type="submission" date="2017-09" db="EMBL/GenBank/DDBJ databases">
        <title>Large-scale bioinformatics analysis of Bacillus genomes uncovers conserved roles of natural products in bacterial physiology.</title>
        <authorList>
            <consortium name="Agbiome Team Llc"/>
            <person name="Bleich R.M."/>
            <person name="Grubbs K.J."/>
            <person name="Santa Maria K.C."/>
            <person name="Allen S.E."/>
            <person name="Farag S."/>
            <person name="Shank E.A."/>
            <person name="Bowers A."/>
        </authorList>
    </citation>
    <scope>NUCLEOTIDE SEQUENCE [LARGE SCALE GENOMIC DNA]</scope>
    <source>
        <strain evidence="1 2">AFS092012</strain>
    </source>
</reference>
<evidence type="ECO:0000313" key="2">
    <source>
        <dbReference type="Proteomes" id="UP000221020"/>
    </source>
</evidence>
<evidence type="ECO:0000313" key="1">
    <source>
        <dbReference type="EMBL" id="PED82993.1"/>
    </source>
</evidence>
<dbReference type="Gene3D" id="1.10.1240.70">
    <property type="match status" value="1"/>
</dbReference>
<gene>
    <name evidence="1" type="ORF">CON65_09010</name>
</gene>
<dbReference type="InterPro" id="IPR014825">
    <property type="entry name" value="DNA_alkylation"/>
</dbReference>
<protein>
    <submittedName>
        <fullName evidence="1">DNA alkylation repair protein</fullName>
    </submittedName>
</protein>
<dbReference type="AlphaFoldDB" id="A0AA91VD23"/>
<sequence length="196" mass="22517">MTLETMSIPQINKHAKKLYKDIDASSIFTYATNLYKDSKHSSGTYLAIFLLGEIAATQIQALTFLKDEVSIHEDWRAQEVLAKAFDTYCKETGYEASLPVIKEWLSAFHPNVRRAVVEGLRVWTKKIYFRDHPEIALQLLSQLKDDESEYVRKSVGNAISDISKVHQNLVITELKTWDCSNPYIAFVYKKASRHLN</sequence>